<organism evidence="2 3">
    <name type="scientific">Lacticaseibacillus baoqingensis</name>
    <dbReference type="NCBI Taxonomy" id="2486013"/>
    <lineage>
        <taxon>Bacteria</taxon>
        <taxon>Bacillati</taxon>
        <taxon>Bacillota</taxon>
        <taxon>Bacilli</taxon>
        <taxon>Lactobacillales</taxon>
        <taxon>Lactobacillaceae</taxon>
        <taxon>Lacticaseibacillus</taxon>
    </lineage>
</organism>
<dbReference type="Pfam" id="PF08951">
    <property type="entry name" value="EntA_Immun"/>
    <property type="match status" value="1"/>
</dbReference>
<evidence type="ECO:0000256" key="1">
    <source>
        <dbReference type="ARBA" id="ARBA00023025"/>
    </source>
</evidence>
<dbReference type="Proteomes" id="UP001597252">
    <property type="component" value="Unassembled WGS sequence"/>
</dbReference>
<comment type="caution">
    <text evidence="2">The sequence shown here is derived from an EMBL/GenBank/DDBJ whole genome shotgun (WGS) entry which is preliminary data.</text>
</comment>
<keyword evidence="1" id="KW-0079">Bacteriocin immunity</keyword>
<proteinExistence type="predicted"/>
<dbReference type="Gene3D" id="1.20.1440.50">
    <property type="entry name" value="Ta0600-like"/>
    <property type="match status" value="1"/>
</dbReference>
<dbReference type="InterPro" id="IPR023130">
    <property type="entry name" value="Ta0600-like_sf"/>
</dbReference>
<dbReference type="EMBL" id="JBHTON010000029">
    <property type="protein sequence ID" value="MFD1485439.1"/>
    <property type="molecule type" value="Genomic_DNA"/>
</dbReference>
<reference evidence="3" key="1">
    <citation type="journal article" date="2019" name="Int. J. Syst. Evol. Microbiol.">
        <title>The Global Catalogue of Microorganisms (GCM) 10K type strain sequencing project: providing services to taxonomists for standard genome sequencing and annotation.</title>
        <authorList>
            <consortium name="The Broad Institute Genomics Platform"/>
            <consortium name="The Broad Institute Genome Sequencing Center for Infectious Disease"/>
            <person name="Wu L."/>
            <person name="Ma J."/>
        </authorList>
    </citation>
    <scope>NUCLEOTIDE SEQUENCE [LARGE SCALE GENOMIC DNA]</scope>
    <source>
        <strain evidence="3">CCM 8903</strain>
    </source>
</reference>
<dbReference type="RefSeq" id="WP_125751304.1">
    <property type="nucleotide sequence ID" value="NZ_JBHTON010000029.1"/>
</dbReference>
<dbReference type="SUPFAM" id="SSF109797">
    <property type="entry name" value="Bacteriocin immunity protein-like"/>
    <property type="match status" value="1"/>
</dbReference>
<dbReference type="InterPro" id="IPR015046">
    <property type="entry name" value="LciA_Immunity-like"/>
</dbReference>
<accession>A0ABW4E6B7</accession>
<protein>
    <submittedName>
        <fullName evidence="2">Bacteriocin immunity protein</fullName>
    </submittedName>
</protein>
<gene>
    <name evidence="2" type="ORF">ACFQ5J_09375</name>
</gene>
<sequence length="121" mass="13640">MSTKSQKQTTTSAKQAITALSALLAQRPDQSPQLLDITDVLRQVYQKLDTAKNPEALINRLVNYIRIKASNGKITFPTPQESLIDELAWIGAKAGFNGQYMADFSDKRQFYSFLEKMPVRD</sequence>
<keyword evidence="3" id="KW-1185">Reference proteome</keyword>
<name>A0ABW4E6B7_9LACO</name>
<evidence type="ECO:0000313" key="2">
    <source>
        <dbReference type="EMBL" id="MFD1485439.1"/>
    </source>
</evidence>
<evidence type="ECO:0000313" key="3">
    <source>
        <dbReference type="Proteomes" id="UP001597252"/>
    </source>
</evidence>